<keyword evidence="4" id="KW-1185">Reference proteome</keyword>
<feature type="signal peptide" evidence="2">
    <location>
        <begin position="1"/>
        <end position="22"/>
    </location>
</feature>
<organism evidence="3 4">
    <name type="scientific">Plakobranchus ocellatus</name>
    <dbReference type="NCBI Taxonomy" id="259542"/>
    <lineage>
        <taxon>Eukaryota</taxon>
        <taxon>Metazoa</taxon>
        <taxon>Spiralia</taxon>
        <taxon>Lophotrochozoa</taxon>
        <taxon>Mollusca</taxon>
        <taxon>Gastropoda</taxon>
        <taxon>Heterobranchia</taxon>
        <taxon>Euthyneura</taxon>
        <taxon>Panpulmonata</taxon>
        <taxon>Sacoglossa</taxon>
        <taxon>Placobranchoidea</taxon>
        <taxon>Plakobranchidae</taxon>
        <taxon>Plakobranchus</taxon>
    </lineage>
</organism>
<keyword evidence="2" id="KW-0732">Signal</keyword>
<dbReference type="EMBL" id="BLXT01007309">
    <property type="protein sequence ID" value="GFO38205.1"/>
    <property type="molecule type" value="Genomic_DNA"/>
</dbReference>
<evidence type="ECO:0000313" key="3">
    <source>
        <dbReference type="EMBL" id="GFO38205.1"/>
    </source>
</evidence>
<feature type="chain" id="PRO_5043977361" evidence="2">
    <location>
        <begin position="23"/>
        <end position="142"/>
    </location>
</feature>
<protein>
    <submittedName>
        <fullName evidence="3">Uncharacterized protein</fullName>
    </submittedName>
</protein>
<dbReference type="Proteomes" id="UP000735302">
    <property type="component" value="Unassembled WGS sequence"/>
</dbReference>
<comment type="caution">
    <text evidence="3">The sequence shown here is derived from an EMBL/GenBank/DDBJ whole genome shotgun (WGS) entry which is preliminary data.</text>
</comment>
<evidence type="ECO:0000256" key="2">
    <source>
        <dbReference type="SAM" id="SignalP"/>
    </source>
</evidence>
<dbReference type="AlphaFoldDB" id="A0AAV4D2L0"/>
<reference evidence="3 4" key="1">
    <citation type="journal article" date="2021" name="Elife">
        <title>Chloroplast acquisition without the gene transfer in kleptoplastic sea slugs, Plakobranchus ocellatus.</title>
        <authorList>
            <person name="Maeda T."/>
            <person name="Takahashi S."/>
            <person name="Yoshida T."/>
            <person name="Shimamura S."/>
            <person name="Takaki Y."/>
            <person name="Nagai Y."/>
            <person name="Toyoda A."/>
            <person name="Suzuki Y."/>
            <person name="Arimoto A."/>
            <person name="Ishii H."/>
            <person name="Satoh N."/>
            <person name="Nishiyama T."/>
            <person name="Hasebe M."/>
            <person name="Maruyama T."/>
            <person name="Minagawa J."/>
            <person name="Obokata J."/>
            <person name="Shigenobu S."/>
        </authorList>
    </citation>
    <scope>NUCLEOTIDE SEQUENCE [LARGE SCALE GENOMIC DNA]</scope>
</reference>
<evidence type="ECO:0000313" key="4">
    <source>
        <dbReference type="Proteomes" id="UP000735302"/>
    </source>
</evidence>
<name>A0AAV4D2L0_9GAST</name>
<sequence length="142" mass="15376">MARTGVRNLLLYVLDMARVVMSNVTAVLPKDGGRSPPSAPPKGKKALKDSPALSPQRAAETEILAKRRAKKSKRQEALRETLNRFASLAMEDKETISSIWGVSSNPQFPESLRLPYGVPSLPFQTPPPPPAERSKVGGSEAT</sequence>
<accession>A0AAV4D2L0</accession>
<feature type="region of interest" description="Disordered" evidence="1">
    <location>
        <begin position="111"/>
        <end position="142"/>
    </location>
</feature>
<gene>
    <name evidence="3" type="ORF">PoB_006471000</name>
</gene>
<proteinExistence type="predicted"/>
<evidence type="ECO:0000256" key="1">
    <source>
        <dbReference type="SAM" id="MobiDB-lite"/>
    </source>
</evidence>
<feature type="region of interest" description="Disordered" evidence="1">
    <location>
        <begin position="28"/>
        <end position="77"/>
    </location>
</feature>